<feature type="compositionally biased region" description="Polar residues" evidence="1">
    <location>
        <begin position="242"/>
        <end position="261"/>
    </location>
</feature>
<dbReference type="OrthoDB" id="421051at2759"/>
<feature type="compositionally biased region" description="Basic and acidic residues" evidence="1">
    <location>
        <begin position="266"/>
        <end position="275"/>
    </location>
</feature>
<sequence length="275" mass="30362">MGAKCVIAVDVGSADETNLDDYGDTLSGVWVLFKRLNPWGTPVRILNMEEIQSRLAYVSCVRQLMTVKKAPYCLYLRPAIEAFKTLDFGKFNSIMALGYEYGKEKAKDLVKKPPLRGILFGENIYQNHRYTRQNSRKENQQRGMDLERTTSFTDLAAAMSKIPVVRPLLKHSKSLQPGRQSDAVFLSDFSDSECESEFESSDMTGLTASDDETGSIASELLGATPTARNPPILTPVYAGKSEASTSAQNTSSVKPSESSTMIAIEPDPKQPRDTI</sequence>
<dbReference type="GO" id="GO:0004622">
    <property type="term" value="F:phosphatidylcholine lysophospholipase activity"/>
    <property type="evidence" value="ECO:0007669"/>
    <property type="project" value="TreeGrafter"/>
</dbReference>
<dbReference type="EMBL" id="LIAE01010726">
    <property type="protein sequence ID" value="PAV56062.1"/>
    <property type="molecule type" value="Genomic_DNA"/>
</dbReference>
<proteinExistence type="predicted"/>
<organism evidence="2 3">
    <name type="scientific">Diploscapter pachys</name>
    <dbReference type="NCBI Taxonomy" id="2018661"/>
    <lineage>
        <taxon>Eukaryota</taxon>
        <taxon>Metazoa</taxon>
        <taxon>Ecdysozoa</taxon>
        <taxon>Nematoda</taxon>
        <taxon>Chromadorea</taxon>
        <taxon>Rhabditida</taxon>
        <taxon>Rhabditina</taxon>
        <taxon>Rhabditomorpha</taxon>
        <taxon>Rhabditoidea</taxon>
        <taxon>Rhabditidae</taxon>
        <taxon>Diploscapter</taxon>
    </lineage>
</organism>
<gene>
    <name evidence="2" type="ORF">WR25_01099</name>
</gene>
<dbReference type="Proteomes" id="UP000218231">
    <property type="component" value="Unassembled WGS sequence"/>
</dbReference>
<protein>
    <submittedName>
        <fullName evidence="2">Uncharacterized protein</fullName>
    </submittedName>
</protein>
<dbReference type="AlphaFoldDB" id="A0A2A2J3H6"/>
<keyword evidence="3" id="KW-1185">Reference proteome</keyword>
<feature type="region of interest" description="Disordered" evidence="1">
    <location>
        <begin position="221"/>
        <end position="275"/>
    </location>
</feature>
<name>A0A2A2J3H6_9BILA</name>
<evidence type="ECO:0000313" key="2">
    <source>
        <dbReference type="EMBL" id="PAV56062.1"/>
    </source>
</evidence>
<dbReference type="PANTHER" id="PTHR14226">
    <property type="entry name" value="NEUROPATHY TARGET ESTERASE/SWISS CHEESE D.MELANOGASTER"/>
    <property type="match status" value="1"/>
</dbReference>
<reference evidence="2 3" key="1">
    <citation type="journal article" date="2017" name="Curr. Biol.">
        <title>Genome architecture and evolution of a unichromosomal asexual nematode.</title>
        <authorList>
            <person name="Fradin H."/>
            <person name="Zegar C."/>
            <person name="Gutwein M."/>
            <person name="Lucas J."/>
            <person name="Kovtun M."/>
            <person name="Corcoran D."/>
            <person name="Baugh L.R."/>
            <person name="Kiontke K."/>
            <person name="Gunsalus K."/>
            <person name="Fitch D.H."/>
            <person name="Piano F."/>
        </authorList>
    </citation>
    <scope>NUCLEOTIDE SEQUENCE [LARGE SCALE GENOMIC DNA]</scope>
    <source>
        <strain evidence="2">PF1309</strain>
    </source>
</reference>
<evidence type="ECO:0000256" key="1">
    <source>
        <dbReference type="SAM" id="MobiDB-lite"/>
    </source>
</evidence>
<dbReference type="PANTHER" id="PTHR14226:SF29">
    <property type="entry name" value="NEUROPATHY TARGET ESTERASE SWS"/>
    <property type="match status" value="1"/>
</dbReference>
<dbReference type="GO" id="GO:0005783">
    <property type="term" value="C:endoplasmic reticulum"/>
    <property type="evidence" value="ECO:0007669"/>
    <property type="project" value="TreeGrafter"/>
</dbReference>
<evidence type="ECO:0000313" key="3">
    <source>
        <dbReference type="Proteomes" id="UP000218231"/>
    </source>
</evidence>
<dbReference type="InterPro" id="IPR050301">
    <property type="entry name" value="NTE"/>
</dbReference>
<dbReference type="STRING" id="2018661.A0A2A2J3H6"/>
<comment type="caution">
    <text evidence="2">The sequence shown here is derived from an EMBL/GenBank/DDBJ whole genome shotgun (WGS) entry which is preliminary data.</text>
</comment>
<accession>A0A2A2J3H6</accession>